<keyword evidence="3" id="KW-0962">Peroxisome biogenesis</keyword>
<evidence type="ECO:0000256" key="1">
    <source>
        <dbReference type="ARBA" id="ARBA00009505"/>
    </source>
</evidence>
<comment type="similarity">
    <text evidence="1 3">Belongs to the peroxin-16 family.</text>
</comment>
<dbReference type="PANTHER" id="PTHR13299">
    <property type="entry name" value="PEROXISOMAL MEMBRANE PROTEIN PEX16"/>
    <property type="match status" value="1"/>
</dbReference>
<dbReference type="AlphaFoldDB" id="A0A6A4VXK6"/>
<dbReference type="GO" id="GO:0005778">
    <property type="term" value="C:peroxisomal membrane"/>
    <property type="evidence" value="ECO:0007669"/>
    <property type="project" value="UniProtKB-SubCell"/>
</dbReference>
<accession>A0A6A4VXK6</accession>
<organism evidence="4 5">
    <name type="scientific">Amphibalanus amphitrite</name>
    <name type="common">Striped barnacle</name>
    <name type="synonym">Balanus amphitrite</name>
    <dbReference type="NCBI Taxonomy" id="1232801"/>
    <lineage>
        <taxon>Eukaryota</taxon>
        <taxon>Metazoa</taxon>
        <taxon>Ecdysozoa</taxon>
        <taxon>Arthropoda</taxon>
        <taxon>Crustacea</taxon>
        <taxon>Multicrustacea</taxon>
        <taxon>Cirripedia</taxon>
        <taxon>Thoracica</taxon>
        <taxon>Thoracicalcarea</taxon>
        <taxon>Balanomorpha</taxon>
        <taxon>Balanoidea</taxon>
        <taxon>Balanidae</taxon>
        <taxon>Amphibalaninae</taxon>
        <taxon>Amphibalanus</taxon>
    </lineage>
</organism>
<gene>
    <name evidence="4" type="primary">pex16</name>
    <name evidence="4" type="ORF">FJT64_003459</name>
</gene>
<reference evidence="4 5" key="1">
    <citation type="submission" date="2019-07" db="EMBL/GenBank/DDBJ databases">
        <title>Draft genome assembly of a fouling barnacle, Amphibalanus amphitrite (Darwin, 1854): The first reference genome for Thecostraca.</title>
        <authorList>
            <person name="Kim W."/>
        </authorList>
    </citation>
    <scope>NUCLEOTIDE SEQUENCE [LARGE SCALE GENOMIC DNA]</scope>
    <source>
        <strain evidence="4">SNU_AA5</strain>
        <tissue evidence="4">Soma without cirri and trophi</tissue>
    </source>
</reference>
<comment type="subcellular location">
    <subcellularLocation>
        <location evidence="3">Peroxisome membrane</location>
    </subcellularLocation>
</comment>
<dbReference type="EMBL" id="VIIS01001348">
    <property type="protein sequence ID" value="KAF0299596.1"/>
    <property type="molecule type" value="Genomic_DNA"/>
</dbReference>
<protein>
    <recommendedName>
        <fullName evidence="2 3">Peroxisomal membrane protein PEX16</fullName>
    </recommendedName>
</protein>
<comment type="caution">
    <text evidence="4">The sequence shown here is derived from an EMBL/GenBank/DDBJ whole genome shotgun (WGS) entry which is preliminary data.</text>
</comment>
<dbReference type="GO" id="GO:0007031">
    <property type="term" value="P:peroxisome organization"/>
    <property type="evidence" value="ECO:0007669"/>
    <property type="project" value="UniProtKB-KW"/>
</dbReference>
<dbReference type="InterPro" id="IPR013919">
    <property type="entry name" value="Pex16"/>
</dbReference>
<dbReference type="PANTHER" id="PTHR13299:SF0">
    <property type="entry name" value="PEROXISOMAL MEMBRANE PROTEIN PEX16"/>
    <property type="match status" value="1"/>
</dbReference>
<evidence type="ECO:0000256" key="2">
    <source>
        <dbReference type="ARBA" id="ARBA00018577"/>
    </source>
</evidence>
<dbReference type="Pfam" id="PF08610">
    <property type="entry name" value="Pex16"/>
    <property type="match status" value="1"/>
</dbReference>
<dbReference type="OrthoDB" id="2021143at2759"/>
<dbReference type="Proteomes" id="UP000440578">
    <property type="component" value="Unassembled WGS sequence"/>
</dbReference>
<evidence type="ECO:0000313" key="4">
    <source>
        <dbReference type="EMBL" id="KAF0299596.1"/>
    </source>
</evidence>
<evidence type="ECO:0000256" key="3">
    <source>
        <dbReference type="RuleBase" id="RU365003"/>
    </source>
</evidence>
<name>A0A6A4VXK6_AMPAM</name>
<keyword evidence="3" id="KW-0576">Peroxisome</keyword>
<sequence>MRRTESRVSAVSELVYAVSRLLSLANRLLLSSPSGQPRLPEVAGRRLRAWLALTEYVEVFLELAAGQLLGPTGRWAVIAAVQIAKALMRLALVYWHRCGMLTSPPIVAEQSATCGAASSSDPSADEVLVLPSTGRRVRSLTTVASPARRAWGVPRPPSPLGIVPRHLTARRRAAETLFICRPLLQLASAGARGADSWPAWLLPLVADIASQQLHEDPAQPLTHSERAELYSRRLQLLLYLLRSPFYERHTRDRLVAVLAALARHMPLGRYLAQPLLDYLPAWQRVYFYVW</sequence>
<evidence type="ECO:0000313" key="5">
    <source>
        <dbReference type="Proteomes" id="UP000440578"/>
    </source>
</evidence>
<keyword evidence="5" id="KW-1185">Reference proteome</keyword>
<proteinExistence type="inferred from homology"/>